<keyword evidence="12" id="KW-1185">Reference proteome</keyword>
<dbReference type="InterPro" id="IPR017853">
    <property type="entry name" value="GH"/>
</dbReference>
<gene>
    <name evidence="11" type="ORF">HFV08_03270</name>
</gene>
<keyword evidence="4 7" id="KW-0378">Hydrolase</keyword>
<comment type="catalytic activity">
    <reaction evidence="1 7">
        <text>Hydrolysis of terminal non-reducing beta-D-galactose residues in beta-D-galactosides.</text>
        <dbReference type="EC" id="3.2.1.23"/>
    </reaction>
</comment>
<accession>A0ABX1GW21</accession>
<dbReference type="SUPFAM" id="SSF49303">
    <property type="entry name" value="beta-Galactosidase/glucuronidase domain"/>
    <property type="match status" value="2"/>
</dbReference>
<dbReference type="InterPro" id="IPR006103">
    <property type="entry name" value="Glyco_hydro_2_cat"/>
</dbReference>
<dbReference type="InterPro" id="IPR004199">
    <property type="entry name" value="B-gal_small/dom_5"/>
</dbReference>
<evidence type="ECO:0000313" key="11">
    <source>
        <dbReference type="EMBL" id="NKI40287.1"/>
    </source>
</evidence>
<evidence type="ECO:0000256" key="1">
    <source>
        <dbReference type="ARBA" id="ARBA00001412"/>
    </source>
</evidence>
<dbReference type="Pfam" id="PF02837">
    <property type="entry name" value="Glyco_hydro_2_N"/>
    <property type="match status" value="1"/>
</dbReference>
<dbReference type="Gene3D" id="2.60.120.260">
    <property type="entry name" value="Galactose-binding domain-like"/>
    <property type="match status" value="1"/>
</dbReference>
<dbReference type="Gene3D" id="2.60.40.10">
    <property type="entry name" value="Immunoglobulins"/>
    <property type="match status" value="2"/>
</dbReference>
<dbReference type="Pfam" id="PF02929">
    <property type="entry name" value="Bgal_small_N"/>
    <property type="match status" value="1"/>
</dbReference>
<dbReference type="InterPro" id="IPR006102">
    <property type="entry name" value="Ig-like_GH2"/>
</dbReference>
<dbReference type="Pfam" id="PF16353">
    <property type="entry name" value="LacZ_4"/>
    <property type="match status" value="1"/>
</dbReference>
<dbReference type="Pfam" id="PF00703">
    <property type="entry name" value="Glyco_hydro_2"/>
    <property type="match status" value="1"/>
</dbReference>
<keyword evidence="5 7" id="KW-0326">Glycosidase</keyword>
<evidence type="ECO:0000256" key="7">
    <source>
        <dbReference type="RuleBase" id="RU361154"/>
    </source>
</evidence>
<organism evidence="11 12">
    <name type="scientific">Streptomyces physcomitrii</name>
    <dbReference type="NCBI Taxonomy" id="2724184"/>
    <lineage>
        <taxon>Bacteria</taxon>
        <taxon>Bacillati</taxon>
        <taxon>Actinomycetota</taxon>
        <taxon>Actinomycetes</taxon>
        <taxon>Kitasatosporales</taxon>
        <taxon>Streptomycetaceae</taxon>
        <taxon>Streptomyces</taxon>
    </lineage>
</organism>
<feature type="region of interest" description="Disordered" evidence="8">
    <location>
        <begin position="34"/>
        <end position="54"/>
    </location>
</feature>
<dbReference type="SUPFAM" id="SSF51445">
    <property type="entry name" value="(Trans)glycosidases"/>
    <property type="match status" value="1"/>
</dbReference>
<evidence type="ECO:0000259" key="10">
    <source>
        <dbReference type="SMART" id="SM01038"/>
    </source>
</evidence>
<dbReference type="InterPro" id="IPR011013">
    <property type="entry name" value="Gal_mutarotase_sf_dom"/>
</dbReference>
<evidence type="ECO:0000256" key="5">
    <source>
        <dbReference type="ARBA" id="ARBA00023295"/>
    </source>
</evidence>
<dbReference type="InterPro" id="IPR006101">
    <property type="entry name" value="Glyco_hydro_2"/>
</dbReference>
<dbReference type="Gene3D" id="3.20.20.80">
    <property type="entry name" value="Glycosidases"/>
    <property type="match status" value="1"/>
</dbReference>
<sequence>MSASGPSRRRILTAGAALTGWAAFAAQKQAFAAGAGRPGKGPAAARKAPGGEWNADPEVFQVNREPARARLVPFASAAEALRGKLTDSPYYRSLNGSWRFHWAKNPAARPEGFFTPEYDDSGWDRIPVPSNWELHGYEMPVYLNVPYPWTGFEKPEFPDVPQEFNPVGSYRRTFTVPGDWDGRRTLLSFQGVKSAFFVWVNGERVGYSEDSYTPAEFEVSPYLRPGENSLAVEVYRWSDGSWLEDQDMIDLSGIFRDVYLYSVPRTHVQDLFVRTSFPGGDFGRARLDVTAAVRGPAGARGTHTVRVQLHDAAGRPVFDPPLRAEVPLGEGGGGGTEVELHGEVRAPRLWSAERPDLYTLVLSLEVDGKASDVHRTRIGFREVDCGPGRFTVNGEPVMLRGVNRHETDPDHGQAVPESRMREDIRLMKRHNVNAVRTSHYPNNPRWLELCDEYGLYVIGETNLETHEVRDRLPGSLAEWRAACVDRIRSMVERDKNHACVIAWSLGNEAGGGDNFRAMADWARARDSTRPIHYEGMNEVADMYSMMYSTPATVEEYGRSGNPVPHILCEYAHAMGNSTGNLREYGEIFDRYPNLHGGFVWEWVEHSVRLPVPGDPRHSYFSYGGDWHPTYPSDGNFCADGLVRADRHPHPGLLEVKQVYSPVGLGAGERDGEVAVRNKHLFSTLAAYTLRWSVTVDGTETQSGTAPAPKAGPGQEARVRLPVRKPAEPEPGAEYLLTVRVVLTEATAWAEAGHEICAGQFALDWRVPAPAAPRPAELPPLRLDRAGRRVKVGGRSFELVLDESTGTLSSYRAGGRLLLSEGPVPHFWRAPTDNDIGRGFEKEARTWREAGARRKVTSVEVSRPAPGEVRIEVTAELPTEPEPATWQTVFRVFGDGSVRVRHHLDAPAKLPEIPLIGALLTVPEGFERLEWYGRGPHENYADRKAAALVGRYRATVDDRFTAYTRPQETGNTTDVRSLRLTDRSGTGLLIHADPEGDEPLLETSALHYTALDLDGPRHPYELKRRGETLLAVNHRQTGVGGNDSWGAPPLDAYRLRAGRGYAYGYRVVGVRG</sequence>
<reference evidence="11 12" key="1">
    <citation type="submission" date="2020-04" db="EMBL/GenBank/DDBJ databases">
        <title>Phylogenetic Diversity and Antibacterial Activity against Ralstonia solanacearum of Endophytic Actinomycete Isolated from Moss.</title>
        <authorList>
            <person name="Zhuang X."/>
        </authorList>
    </citation>
    <scope>NUCLEOTIDE SEQUENCE [LARGE SCALE GENOMIC DNA]</scope>
    <source>
        <strain evidence="11 12">LD120</strain>
    </source>
</reference>
<dbReference type="SMART" id="SM01038">
    <property type="entry name" value="Bgal_small_N"/>
    <property type="match status" value="1"/>
</dbReference>
<dbReference type="Proteomes" id="UP000772196">
    <property type="component" value="Unassembled WGS sequence"/>
</dbReference>
<dbReference type="InterPro" id="IPR036156">
    <property type="entry name" value="Beta-gal/glucu_dom_sf"/>
</dbReference>
<evidence type="ECO:0000256" key="3">
    <source>
        <dbReference type="ARBA" id="ARBA00012756"/>
    </source>
</evidence>
<dbReference type="PANTHER" id="PTHR46323:SF2">
    <property type="entry name" value="BETA-GALACTOSIDASE"/>
    <property type="match status" value="1"/>
</dbReference>
<dbReference type="Gene3D" id="2.70.98.10">
    <property type="match status" value="1"/>
</dbReference>
<dbReference type="PRINTS" id="PR00132">
    <property type="entry name" value="GLHYDRLASE2"/>
</dbReference>
<dbReference type="InterPro" id="IPR013783">
    <property type="entry name" value="Ig-like_fold"/>
</dbReference>
<dbReference type="InterPro" id="IPR014718">
    <property type="entry name" value="GH-type_carb-bd"/>
</dbReference>
<keyword evidence="9" id="KW-0732">Signal</keyword>
<comment type="similarity">
    <text evidence="2 7">Belongs to the glycosyl hydrolase 2 family.</text>
</comment>
<comment type="caution">
    <text evidence="11">The sequence shown here is derived from an EMBL/GenBank/DDBJ whole genome shotgun (WGS) entry which is preliminary data.</text>
</comment>
<evidence type="ECO:0000256" key="4">
    <source>
        <dbReference type="ARBA" id="ARBA00022801"/>
    </source>
</evidence>
<dbReference type="PROSITE" id="PS00719">
    <property type="entry name" value="GLYCOSYL_HYDROL_F2_1"/>
    <property type="match status" value="1"/>
</dbReference>
<evidence type="ECO:0000256" key="2">
    <source>
        <dbReference type="ARBA" id="ARBA00007401"/>
    </source>
</evidence>
<feature type="compositionally biased region" description="Low complexity" evidence="8">
    <location>
        <begin position="34"/>
        <end position="51"/>
    </location>
</feature>
<dbReference type="EMBL" id="JAAWWP010000002">
    <property type="protein sequence ID" value="NKI40287.1"/>
    <property type="molecule type" value="Genomic_DNA"/>
</dbReference>
<feature type="signal peptide" evidence="9">
    <location>
        <begin position="1"/>
        <end position="25"/>
    </location>
</feature>
<dbReference type="RefSeq" id="WP_168535706.1">
    <property type="nucleotide sequence ID" value="NZ_JAAWWP010000002.1"/>
</dbReference>
<dbReference type="InterPro" id="IPR050347">
    <property type="entry name" value="Bact_Beta-galactosidase"/>
</dbReference>
<dbReference type="PANTHER" id="PTHR46323">
    <property type="entry name" value="BETA-GALACTOSIDASE"/>
    <property type="match status" value="1"/>
</dbReference>
<dbReference type="InterPro" id="IPR032312">
    <property type="entry name" value="LacZ_4"/>
</dbReference>
<feature type="chain" id="PRO_5046757338" description="Beta-galactosidase" evidence="9">
    <location>
        <begin position="26"/>
        <end position="1071"/>
    </location>
</feature>
<feature type="domain" description="Beta galactosidase small chain/" evidence="10">
    <location>
        <begin position="790"/>
        <end position="1067"/>
    </location>
</feature>
<dbReference type="Pfam" id="PF02836">
    <property type="entry name" value="Glyco_hydro_2_C"/>
    <property type="match status" value="1"/>
</dbReference>
<evidence type="ECO:0000256" key="6">
    <source>
        <dbReference type="ARBA" id="ARBA00032230"/>
    </source>
</evidence>
<dbReference type="InterPro" id="IPR006104">
    <property type="entry name" value="Glyco_hydro_2_N"/>
</dbReference>
<dbReference type="PROSITE" id="PS51318">
    <property type="entry name" value="TAT"/>
    <property type="match status" value="1"/>
</dbReference>
<evidence type="ECO:0000256" key="8">
    <source>
        <dbReference type="SAM" id="MobiDB-lite"/>
    </source>
</evidence>
<dbReference type="SUPFAM" id="SSF74650">
    <property type="entry name" value="Galactose mutarotase-like"/>
    <property type="match status" value="1"/>
</dbReference>
<name>A0ABX1GW21_9ACTN</name>
<dbReference type="SUPFAM" id="SSF49785">
    <property type="entry name" value="Galactose-binding domain-like"/>
    <property type="match status" value="1"/>
</dbReference>
<dbReference type="InterPro" id="IPR023230">
    <property type="entry name" value="Glyco_hydro_2_CS"/>
</dbReference>
<evidence type="ECO:0000256" key="9">
    <source>
        <dbReference type="SAM" id="SignalP"/>
    </source>
</evidence>
<dbReference type="InterPro" id="IPR006311">
    <property type="entry name" value="TAT_signal"/>
</dbReference>
<proteinExistence type="inferred from homology"/>
<evidence type="ECO:0000313" key="12">
    <source>
        <dbReference type="Proteomes" id="UP000772196"/>
    </source>
</evidence>
<dbReference type="InterPro" id="IPR008979">
    <property type="entry name" value="Galactose-bd-like_sf"/>
</dbReference>
<dbReference type="EC" id="3.2.1.23" evidence="3 7"/>
<protein>
    <recommendedName>
        <fullName evidence="3 7">Beta-galactosidase</fullName>
        <ecNumber evidence="3 7">3.2.1.23</ecNumber>
    </recommendedName>
    <alternativeName>
        <fullName evidence="6 7">Lactase</fullName>
    </alternativeName>
</protein>